<dbReference type="AlphaFoldDB" id="A0A6G4W5N1"/>
<feature type="signal peptide" evidence="2">
    <location>
        <begin position="1"/>
        <end position="19"/>
    </location>
</feature>
<feature type="region of interest" description="Disordered" evidence="1">
    <location>
        <begin position="31"/>
        <end position="64"/>
    </location>
</feature>
<feature type="chain" id="PRO_5026222083" evidence="2">
    <location>
        <begin position="20"/>
        <end position="94"/>
    </location>
</feature>
<organism evidence="3 4">
    <name type="scientific">Allomesorhizobium camelthorni</name>
    <dbReference type="NCBI Taxonomy" id="475069"/>
    <lineage>
        <taxon>Bacteria</taxon>
        <taxon>Pseudomonadati</taxon>
        <taxon>Pseudomonadota</taxon>
        <taxon>Alphaproteobacteria</taxon>
        <taxon>Hyphomicrobiales</taxon>
        <taxon>Phyllobacteriaceae</taxon>
        <taxon>Allomesorhizobium</taxon>
    </lineage>
</organism>
<comment type="caution">
    <text evidence="3">The sequence shown here is derived from an EMBL/GenBank/DDBJ whole genome shotgun (WGS) entry which is preliminary data.</text>
</comment>
<reference evidence="3 4" key="1">
    <citation type="submission" date="2020-02" db="EMBL/GenBank/DDBJ databases">
        <title>Genome sequence of strain CCNWXJ40-4.</title>
        <authorList>
            <person name="Gao J."/>
            <person name="Sun J."/>
        </authorList>
    </citation>
    <scope>NUCLEOTIDE SEQUENCE [LARGE SCALE GENOMIC DNA]</scope>
    <source>
        <strain evidence="3 4">CCNWXJ 40-4</strain>
    </source>
</reference>
<dbReference type="Proteomes" id="UP001642900">
    <property type="component" value="Unassembled WGS sequence"/>
</dbReference>
<keyword evidence="4" id="KW-1185">Reference proteome</keyword>
<protein>
    <submittedName>
        <fullName evidence="3">Uncharacterized protein</fullName>
    </submittedName>
</protein>
<keyword evidence="2" id="KW-0732">Signal</keyword>
<sequence length="94" mass="9878">MTISKFKLLGIFVAASVSAAGAIGVAHSMGTRDVERPATQSSETPAEQAFPDAPYGVDPMVTGPASASLEERQSAARCAEAVWPNIPLDCYPRR</sequence>
<evidence type="ECO:0000313" key="3">
    <source>
        <dbReference type="EMBL" id="NGO49628.1"/>
    </source>
</evidence>
<dbReference type="EMBL" id="JAAKZF010000001">
    <property type="protein sequence ID" value="NGO49628.1"/>
    <property type="molecule type" value="Genomic_DNA"/>
</dbReference>
<proteinExistence type="predicted"/>
<dbReference type="RefSeq" id="WP_165021581.1">
    <property type="nucleotide sequence ID" value="NZ_JAAKZF010000001.1"/>
</dbReference>
<name>A0A6G4W5N1_9HYPH</name>
<gene>
    <name evidence="3" type="ORF">G6N73_00300</name>
</gene>
<accession>A0A6G4W5N1</accession>
<evidence type="ECO:0000256" key="2">
    <source>
        <dbReference type="SAM" id="SignalP"/>
    </source>
</evidence>
<evidence type="ECO:0000256" key="1">
    <source>
        <dbReference type="SAM" id="MobiDB-lite"/>
    </source>
</evidence>
<evidence type="ECO:0000313" key="4">
    <source>
        <dbReference type="Proteomes" id="UP001642900"/>
    </source>
</evidence>